<dbReference type="SUPFAM" id="SSF52540">
    <property type="entry name" value="P-loop containing nucleoside triphosphate hydrolases"/>
    <property type="match status" value="1"/>
</dbReference>
<reference evidence="1" key="1">
    <citation type="submission" date="2020-11" db="EMBL/GenBank/DDBJ databases">
        <authorList>
            <person name="Tran Van P."/>
        </authorList>
    </citation>
    <scope>NUCLEOTIDE SEQUENCE</scope>
</reference>
<dbReference type="EMBL" id="OC860448">
    <property type="protein sequence ID" value="CAD7628591.1"/>
    <property type="molecule type" value="Genomic_DNA"/>
</dbReference>
<dbReference type="EMBL" id="CAJPIZ010005873">
    <property type="protein sequence ID" value="CAG2109021.1"/>
    <property type="molecule type" value="Genomic_DNA"/>
</dbReference>
<accession>A0A7R9KV17</accession>
<evidence type="ECO:0000313" key="1">
    <source>
        <dbReference type="EMBL" id="CAD7628591.1"/>
    </source>
</evidence>
<proteinExistence type="predicted"/>
<sequence length="305" mass="34372">MYTKCRPNGNVTCGGKTTLAERFKQHYEECVVLSQDQFYRLDDDPNHEWLDVSPTIRHQNWESMASMDWKLFNEAIDLVLTKEPPKHSPILILEGHLILNNKQMSDLCDKKFFLTLDKNSCICRRNVRTYLPPDPMGYFEACVWPIIFGRKARNDVIDSQQKNSNSGSQIPNLEISANSPVSPFIPHVLLSAEVVACLALRAVNVLMFSESLLRLFGQPYTATDGHHHLNGSTAGQNERFVIDITSDKHRVLKVALQFVEHSGLKSNVFFPDLIGPENNGSAGRASDTIVVRLLDATDHRNVGLN</sequence>
<dbReference type="OrthoDB" id="10041966at2759"/>
<evidence type="ECO:0000313" key="2">
    <source>
        <dbReference type="Proteomes" id="UP000759131"/>
    </source>
</evidence>
<gene>
    <name evidence="1" type="ORF">OSB1V03_LOCUS9012</name>
</gene>
<name>A0A7R9KV17_9ACAR</name>
<dbReference type="InterPro" id="IPR027417">
    <property type="entry name" value="P-loop_NTPase"/>
</dbReference>
<dbReference type="Proteomes" id="UP000759131">
    <property type="component" value="Unassembled WGS sequence"/>
</dbReference>
<organism evidence="1">
    <name type="scientific">Medioppia subpectinata</name>
    <dbReference type="NCBI Taxonomy" id="1979941"/>
    <lineage>
        <taxon>Eukaryota</taxon>
        <taxon>Metazoa</taxon>
        <taxon>Ecdysozoa</taxon>
        <taxon>Arthropoda</taxon>
        <taxon>Chelicerata</taxon>
        <taxon>Arachnida</taxon>
        <taxon>Acari</taxon>
        <taxon>Acariformes</taxon>
        <taxon>Sarcoptiformes</taxon>
        <taxon>Oribatida</taxon>
        <taxon>Brachypylina</taxon>
        <taxon>Oppioidea</taxon>
        <taxon>Oppiidae</taxon>
        <taxon>Medioppia</taxon>
    </lineage>
</organism>
<dbReference type="Gene3D" id="3.40.50.300">
    <property type="entry name" value="P-loop containing nucleotide triphosphate hydrolases"/>
    <property type="match status" value="1"/>
</dbReference>
<dbReference type="PANTHER" id="PTHR10285">
    <property type="entry name" value="URIDINE KINASE"/>
    <property type="match status" value="1"/>
</dbReference>
<protein>
    <submittedName>
        <fullName evidence="1">Uncharacterized protein</fullName>
    </submittedName>
</protein>
<keyword evidence="2" id="KW-1185">Reference proteome</keyword>
<dbReference type="AlphaFoldDB" id="A0A7R9KV17"/>